<name>A0A6G7VDH9_9GAMM</name>
<keyword evidence="2" id="KW-1185">Reference proteome</keyword>
<protein>
    <submittedName>
        <fullName evidence="1">GrpB family protein</fullName>
    </submittedName>
</protein>
<gene>
    <name evidence="1" type="ORF">GWK36_08155</name>
</gene>
<dbReference type="InterPro" id="IPR043519">
    <property type="entry name" value="NT_sf"/>
</dbReference>
<organism evidence="1 2">
    <name type="scientific">Caldichromatium japonicum</name>
    <dbReference type="NCBI Taxonomy" id="2699430"/>
    <lineage>
        <taxon>Bacteria</taxon>
        <taxon>Pseudomonadati</taxon>
        <taxon>Pseudomonadota</taxon>
        <taxon>Gammaproteobacteria</taxon>
        <taxon>Chromatiales</taxon>
        <taxon>Chromatiaceae</taxon>
        <taxon>Caldichromatium</taxon>
    </lineage>
</organism>
<sequence>MRRLLDDHEEHTHIPARRGESAMKVVLLPYQPRWQDDFARHRQAIEKALSGLVPVVEHIGSTSLGDIAAKPIIDILIGLPEEQSLDAVARPLLDAGYTYIRQVRSKTAPPNDRPG</sequence>
<reference evidence="2" key="1">
    <citation type="submission" date="2020-01" db="EMBL/GenBank/DDBJ databases">
        <title>Caldichromatium gen. nov., sp. nov., a thermophilic purple sulfur bacterium member of the family Chromatiaceae isolated from Nakabusa hot spring, Japan.</title>
        <authorList>
            <person name="Saini M.K."/>
            <person name="Hanada S."/>
            <person name="Tank M."/>
        </authorList>
    </citation>
    <scope>NUCLEOTIDE SEQUENCE [LARGE SCALE GENOMIC DNA]</scope>
    <source>
        <strain evidence="2">No.7</strain>
    </source>
</reference>
<dbReference type="Pfam" id="PF04229">
    <property type="entry name" value="GrpB"/>
    <property type="match status" value="1"/>
</dbReference>
<dbReference type="KEGG" id="cjap:GWK36_08155"/>
<dbReference type="PANTHER" id="PTHR34822:SF1">
    <property type="entry name" value="GRPB FAMILY PROTEIN"/>
    <property type="match status" value="1"/>
</dbReference>
<evidence type="ECO:0000313" key="2">
    <source>
        <dbReference type="Proteomes" id="UP000502699"/>
    </source>
</evidence>
<dbReference type="PANTHER" id="PTHR34822">
    <property type="entry name" value="GRPB DOMAIN PROTEIN (AFU_ORTHOLOGUE AFUA_1G01530)"/>
    <property type="match status" value="1"/>
</dbReference>
<evidence type="ECO:0000313" key="1">
    <source>
        <dbReference type="EMBL" id="QIK37960.1"/>
    </source>
</evidence>
<dbReference type="Gene3D" id="3.30.460.10">
    <property type="entry name" value="Beta Polymerase, domain 2"/>
    <property type="match status" value="1"/>
</dbReference>
<dbReference type="RefSeq" id="WP_166270723.1">
    <property type="nucleotide sequence ID" value="NZ_CP048029.1"/>
</dbReference>
<dbReference type="AlphaFoldDB" id="A0A6G7VDH9"/>
<dbReference type="InterPro" id="IPR007344">
    <property type="entry name" value="GrpB/CoaE"/>
</dbReference>
<dbReference type="SUPFAM" id="SSF81301">
    <property type="entry name" value="Nucleotidyltransferase"/>
    <property type="match status" value="1"/>
</dbReference>
<accession>A0A6G7VDH9</accession>
<dbReference type="EMBL" id="CP048029">
    <property type="protein sequence ID" value="QIK37960.1"/>
    <property type="molecule type" value="Genomic_DNA"/>
</dbReference>
<dbReference type="Proteomes" id="UP000502699">
    <property type="component" value="Chromosome"/>
</dbReference>
<proteinExistence type="predicted"/>